<keyword evidence="2" id="KW-1185">Reference proteome</keyword>
<organism evidence="1 2">
    <name type="scientific">Yinghuangia aomiensis</name>
    <dbReference type="NCBI Taxonomy" id="676205"/>
    <lineage>
        <taxon>Bacteria</taxon>
        <taxon>Bacillati</taxon>
        <taxon>Actinomycetota</taxon>
        <taxon>Actinomycetes</taxon>
        <taxon>Kitasatosporales</taxon>
        <taxon>Streptomycetaceae</taxon>
        <taxon>Yinghuangia</taxon>
    </lineage>
</organism>
<dbReference type="EMBL" id="BAABHS010000001">
    <property type="protein sequence ID" value="GAA4944652.1"/>
    <property type="molecule type" value="Genomic_DNA"/>
</dbReference>
<evidence type="ECO:0000313" key="1">
    <source>
        <dbReference type="EMBL" id="GAA4944652.1"/>
    </source>
</evidence>
<evidence type="ECO:0000313" key="2">
    <source>
        <dbReference type="Proteomes" id="UP001500466"/>
    </source>
</evidence>
<comment type="caution">
    <text evidence="1">The sequence shown here is derived from an EMBL/GenBank/DDBJ whole genome shotgun (WGS) entry which is preliminary data.</text>
</comment>
<accession>A0ABP9GK58</accession>
<reference evidence="2" key="1">
    <citation type="journal article" date="2019" name="Int. J. Syst. Evol. Microbiol.">
        <title>The Global Catalogue of Microorganisms (GCM) 10K type strain sequencing project: providing services to taxonomists for standard genome sequencing and annotation.</title>
        <authorList>
            <consortium name="The Broad Institute Genomics Platform"/>
            <consortium name="The Broad Institute Genome Sequencing Center for Infectious Disease"/>
            <person name="Wu L."/>
            <person name="Ma J."/>
        </authorList>
    </citation>
    <scope>NUCLEOTIDE SEQUENCE [LARGE SCALE GENOMIC DNA]</scope>
    <source>
        <strain evidence="2">JCM 17986</strain>
    </source>
</reference>
<sequence>MGQLLPEDKAALDQMTVDLESLRTFEREVQAVLADMSGGDVSLKNPVAGAVSMNDFGQDFEEVTAVSLLLAFTEMRISDLADKLHQHIEAMALTVKMASDSTAAAEESNRHRMAKMLYDLGLRPADGAPAAAADGAPTKPSNAQVG</sequence>
<name>A0ABP9GK58_9ACTN</name>
<proteinExistence type="predicted"/>
<dbReference type="Proteomes" id="UP001500466">
    <property type="component" value="Unassembled WGS sequence"/>
</dbReference>
<protein>
    <submittedName>
        <fullName evidence="1">Uncharacterized protein</fullName>
    </submittedName>
</protein>
<gene>
    <name evidence="1" type="ORF">GCM10023205_00290</name>
</gene>
<dbReference type="RefSeq" id="WP_345673114.1">
    <property type="nucleotide sequence ID" value="NZ_BAABHS010000001.1"/>
</dbReference>